<evidence type="ECO:0000259" key="3">
    <source>
        <dbReference type="Pfam" id="PF10145"/>
    </source>
</evidence>
<organism evidence="4 5">
    <name type="scientific">Skermanella stibiiresistens SB22</name>
    <dbReference type="NCBI Taxonomy" id="1385369"/>
    <lineage>
        <taxon>Bacteria</taxon>
        <taxon>Pseudomonadati</taxon>
        <taxon>Pseudomonadota</taxon>
        <taxon>Alphaproteobacteria</taxon>
        <taxon>Rhodospirillales</taxon>
        <taxon>Azospirillaceae</taxon>
        <taxon>Skermanella</taxon>
    </lineage>
</organism>
<reference evidence="4 5" key="1">
    <citation type="submission" date="2013-08" db="EMBL/GenBank/DDBJ databases">
        <title>The genome sequence of Skermanella stibiiresistens.</title>
        <authorList>
            <person name="Zhu W."/>
            <person name="Wang G."/>
        </authorList>
    </citation>
    <scope>NUCLEOTIDE SEQUENCE [LARGE SCALE GENOMIC DNA]</scope>
    <source>
        <strain evidence="4 5">SB22</strain>
    </source>
</reference>
<feature type="region of interest" description="Disordered" evidence="2">
    <location>
        <begin position="413"/>
        <end position="437"/>
    </location>
</feature>
<keyword evidence="5" id="KW-1185">Reference proteome</keyword>
<feature type="domain" description="Phage tail tape measure protein" evidence="3">
    <location>
        <begin position="89"/>
        <end position="189"/>
    </location>
</feature>
<proteinExistence type="predicted"/>
<dbReference type="EMBL" id="AVFL01000036">
    <property type="protein sequence ID" value="EWY36779.1"/>
    <property type="molecule type" value="Genomic_DNA"/>
</dbReference>
<dbReference type="RefSeq" id="WP_037460073.1">
    <property type="nucleotide sequence ID" value="NZ_AVFL01000036.1"/>
</dbReference>
<protein>
    <recommendedName>
        <fullName evidence="3">Phage tail tape measure protein domain-containing protein</fullName>
    </recommendedName>
</protein>
<evidence type="ECO:0000313" key="4">
    <source>
        <dbReference type="EMBL" id="EWY36779.1"/>
    </source>
</evidence>
<comment type="caution">
    <text evidence="4">The sequence shown here is derived from an EMBL/GenBank/DDBJ whole genome shotgun (WGS) entry which is preliminary data.</text>
</comment>
<name>W9GSP8_9PROT</name>
<evidence type="ECO:0000256" key="2">
    <source>
        <dbReference type="SAM" id="MobiDB-lite"/>
    </source>
</evidence>
<evidence type="ECO:0000313" key="5">
    <source>
        <dbReference type="Proteomes" id="UP000019486"/>
    </source>
</evidence>
<gene>
    <name evidence="4" type="ORF">N825_25430</name>
</gene>
<evidence type="ECO:0000256" key="1">
    <source>
        <dbReference type="SAM" id="Coils"/>
    </source>
</evidence>
<dbReference type="Pfam" id="PF10145">
    <property type="entry name" value="PhageMin_Tail"/>
    <property type="match status" value="1"/>
</dbReference>
<sequence>MTTRNLSIRLSAEGEEALKRALRDLGKEGQAALSSIERGSAGASVGLLALDRTVGALKAGVAGLAAGVTVGAIAQMGVDAVNTAVELQRSADAAGISVEQYQRMGHALESLGLRAGEFADVMGEFLPNLAEAAQGGNDTAEALEGFGVSVRDAAGGIKSTDQIILDLADALAKIPSQTERAGVAAKLFGEEAGPRVALALGRGRQAIEDAGKQAAIFERENIDAALASKKEWSEWATWFDTTWKNTVLGVLREVHLAREGFRATEDRSLERLRYDLANEKAELAELQATRNARVVIGGAAGRKMLDDQIAEQQRLINQLEARIAFLQGPPGGGSAGNAGASTNEALNGLKKIREDLEKELAKVATPAEQIKAVNDQLAETRKKLDALRAPDGSNKTAIDDAIAQAELIAKRQRADIDQKEADAAKRDNAPLQREAEQRREAVATIERQIELLAVEREQIAMTDRQRAISDALLKAEEVARRANIEVTQDQAEAIQIEAGRRWDAEQAAKAHTQALDDGRRVLQETLTPQEQHNARVAELTRLHQEGAITASTYQRAVMASADDMREALKKQDSGWKELGETIQGWGRSSARALADWASGSEASLARVGQAIERELWERLFFKATSPAFDFFAKALESFGASLFGTPGLTGDNFSLGTPKNYVPKPMPPRDSGGPGSAGQPYLIGRGAQPEIFVPDVPGQFYPRGQYPAGMESRDSGGPGRAGQPYRIGIDAQPELFIPNGVRPRATAPATGAAPSVAAPVSITIIDQRSGDAAPAQVTERNGPDGSREIEILITDTVGTALLDGRYDIEMRAAYGLRPGGA</sequence>
<dbReference type="Proteomes" id="UP000019486">
    <property type="component" value="Unassembled WGS sequence"/>
</dbReference>
<dbReference type="STRING" id="1385369.N825_25430"/>
<dbReference type="AlphaFoldDB" id="W9GSP8"/>
<feature type="coiled-coil region" evidence="1">
    <location>
        <begin position="269"/>
        <end position="322"/>
    </location>
</feature>
<keyword evidence="1" id="KW-0175">Coiled coil</keyword>
<dbReference type="OrthoDB" id="7311517at2"/>
<dbReference type="InterPro" id="IPR010090">
    <property type="entry name" value="Phage_tape_meas"/>
</dbReference>
<accession>W9GSP8</accession>